<feature type="transmembrane region" description="Helical" evidence="6">
    <location>
        <begin position="70"/>
        <end position="88"/>
    </location>
</feature>
<dbReference type="GO" id="GO:0055088">
    <property type="term" value="P:lipid homeostasis"/>
    <property type="evidence" value="ECO:0007669"/>
    <property type="project" value="TreeGrafter"/>
</dbReference>
<sequence length="297" mass="34433">MLGVDILRLQLEKLQHFLALVDTKPSMSIVFLAFNGWILLFFISFGLSWILFAPFRKLDLIHRSDWSSRVVSNFNAFVGCLLFAKFVFGEELLYRTGVFSYSAACCGLWKLILGYFFYDSLLIILVFEVHETINIQTIIHHIVVASAVIYCLHSRDPLAMLWASSLFLTEASTPLVNLRWFLSESNLKESRLYIIVGLLMTLVFFVARILFMPYTLYLLLSNPNILNTLSTYRAFCDGIVGGAVFVSIYVLNIYWFYLMMRGLYRIAHQFLSNRRKSIKEEPMEKNNHQPLVKNQQN</sequence>
<evidence type="ECO:0000259" key="7">
    <source>
        <dbReference type="PROSITE" id="PS50922"/>
    </source>
</evidence>
<evidence type="ECO:0000256" key="3">
    <source>
        <dbReference type="ARBA" id="ARBA00022989"/>
    </source>
</evidence>
<dbReference type="SMART" id="SM00724">
    <property type="entry name" value="TLC"/>
    <property type="match status" value="1"/>
</dbReference>
<feature type="transmembrane region" description="Helical" evidence="6">
    <location>
        <begin position="29"/>
        <end position="50"/>
    </location>
</feature>
<comment type="subcellular location">
    <subcellularLocation>
        <location evidence="1">Membrane</location>
        <topology evidence="1">Multi-pass membrane protein</topology>
    </subcellularLocation>
</comment>
<evidence type="ECO:0000256" key="6">
    <source>
        <dbReference type="SAM" id="Phobius"/>
    </source>
</evidence>
<feature type="transmembrane region" description="Helical" evidence="6">
    <location>
        <begin position="239"/>
        <end position="258"/>
    </location>
</feature>
<dbReference type="Pfam" id="PF03798">
    <property type="entry name" value="TRAM_LAG1_CLN8"/>
    <property type="match status" value="1"/>
</dbReference>
<feature type="transmembrane region" description="Helical" evidence="6">
    <location>
        <begin position="192"/>
        <end position="219"/>
    </location>
</feature>
<feature type="transmembrane region" description="Helical" evidence="6">
    <location>
        <begin position="134"/>
        <end position="153"/>
    </location>
</feature>
<proteinExistence type="predicted"/>
<feature type="domain" description="TLC" evidence="7">
    <location>
        <begin position="61"/>
        <end position="268"/>
    </location>
</feature>
<dbReference type="GO" id="GO:0005783">
    <property type="term" value="C:endoplasmic reticulum"/>
    <property type="evidence" value="ECO:0007669"/>
    <property type="project" value="TreeGrafter"/>
</dbReference>
<dbReference type="InterPro" id="IPR050846">
    <property type="entry name" value="TLCD"/>
</dbReference>
<protein>
    <recommendedName>
        <fullName evidence="7">TLC domain-containing protein</fullName>
    </recommendedName>
</protein>
<dbReference type="EMBL" id="JANCYU010000025">
    <property type="protein sequence ID" value="KAK4524649.1"/>
    <property type="molecule type" value="Genomic_DNA"/>
</dbReference>
<dbReference type="PANTHER" id="PTHR13439">
    <property type="entry name" value="CT120 PROTEIN"/>
    <property type="match status" value="1"/>
</dbReference>
<organism evidence="8 9">
    <name type="scientific">Galdieria yellowstonensis</name>
    <dbReference type="NCBI Taxonomy" id="3028027"/>
    <lineage>
        <taxon>Eukaryota</taxon>
        <taxon>Rhodophyta</taxon>
        <taxon>Bangiophyceae</taxon>
        <taxon>Galdieriales</taxon>
        <taxon>Galdieriaceae</taxon>
        <taxon>Galdieria</taxon>
    </lineage>
</organism>
<evidence type="ECO:0000256" key="2">
    <source>
        <dbReference type="ARBA" id="ARBA00022692"/>
    </source>
</evidence>
<evidence type="ECO:0000256" key="1">
    <source>
        <dbReference type="ARBA" id="ARBA00004141"/>
    </source>
</evidence>
<keyword evidence="9" id="KW-1185">Reference proteome</keyword>
<dbReference type="GO" id="GO:0016020">
    <property type="term" value="C:membrane"/>
    <property type="evidence" value="ECO:0007669"/>
    <property type="project" value="UniProtKB-SubCell"/>
</dbReference>
<keyword evidence="3 6" id="KW-1133">Transmembrane helix</keyword>
<dbReference type="InterPro" id="IPR006634">
    <property type="entry name" value="TLC-dom"/>
</dbReference>
<accession>A0AAV9IB62</accession>
<gene>
    <name evidence="8" type="ORF">GAYE_SCF05G2551</name>
</gene>
<comment type="caution">
    <text evidence="8">The sequence shown here is derived from an EMBL/GenBank/DDBJ whole genome shotgun (WGS) entry which is preliminary data.</text>
</comment>
<evidence type="ECO:0000313" key="9">
    <source>
        <dbReference type="Proteomes" id="UP001300502"/>
    </source>
</evidence>
<dbReference type="Proteomes" id="UP001300502">
    <property type="component" value="Unassembled WGS sequence"/>
</dbReference>
<keyword evidence="4 5" id="KW-0472">Membrane</keyword>
<dbReference type="AlphaFoldDB" id="A0AAV9IB62"/>
<keyword evidence="2 5" id="KW-0812">Transmembrane</keyword>
<reference evidence="8 9" key="1">
    <citation type="submission" date="2022-07" db="EMBL/GenBank/DDBJ databases">
        <title>Genome-wide signatures of adaptation to extreme environments.</title>
        <authorList>
            <person name="Cho C.H."/>
            <person name="Yoon H.S."/>
        </authorList>
    </citation>
    <scope>NUCLEOTIDE SEQUENCE [LARGE SCALE GENOMIC DNA]</scope>
    <source>
        <strain evidence="8 9">108.79 E11</strain>
    </source>
</reference>
<name>A0AAV9IB62_9RHOD</name>
<evidence type="ECO:0000256" key="5">
    <source>
        <dbReference type="PROSITE-ProRule" id="PRU00205"/>
    </source>
</evidence>
<dbReference type="PANTHER" id="PTHR13439:SF0">
    <property type="entry name" value="TOPOISOMERASE I DAMAGE AFFECTED PROTEIN 4"/>
    <property type="match status" value="1"/>
</dbReference>
<evidence type="ECO:0000313" key="8">
    <source>
        <dbReference type="EMBL" id="KAK4524649.1"/>
    </source>
</evidence>
<dbReference type="PROSITE" id="PS50922">
    <property type="entry name" value="TLC"/>
    <property type="match status" value="1"/>
</dbReference>
<evidence type="ECO:0000256" key="4">
    <source>
        <dbReference type="ARBA" id="ARBA00023136"/>
    </source>
</evidence>